<dbReference type="InterPro" id="IPR036890">
    <property type="entry name" value="HATPase_C_sf"/>
</dbReference>
<dbReference type="SUPFAM" id="SSF55874">
    <property type="entry name" value="ATPase domain of HSP90 chaperone/DNA topoisomerase II/histidine kinase"/>
    <property type="match status" value="1"/>
</dbReference>
<keyword evidence="4" id="KW-1133">Transmembrane helix</keyword>
<dbReference type="GO" id="GO:0016301">
    <property type="term" value="F:kinase activity"/>
    <property type="evidence" value="ECO:0007669"/>
    <property type="project" value="UniProtKB-KW"/>
</dbReference>
<dbReference type="Proteomes" id="UP001626549">
    <property type="component" value="Chromosome"/>
</dbReference>
<evidence type="ECO:0000313" key="7">
    <source>
        <dbReference type="EMBL" id="WOJ98198.1"/>
    </source>
</evidence>
<evidence type="ECO:0000256" key="4">
    <source>
        <dbReference type="SAM" id="Phobius"/>
    </source>
</evidence>
<evidence type="ECO:0000259" key="5">
    <source>
        <dbReference type="Pfam" id="PF02518"/>
    </source>
</evidence>
<evidence type="ECO:0000256" key="2">
    <source>
        <dbReference type="ARBA" id="ARBA00022777"/>
    </source>
</evidence>
<organism evidence="7 8">
    <name type="scientific">Congregibacter brevis</name>
    <dbReference type="NCBI Taxonomy" id="3081201"/>
    <lineage>
        <taxon>Bacteria</taxon>
        <taxon>Pseudomonadati</taxon>
        <taxon>Pseudomonadota</taxon>
        <taxon>Gammaproteobacteria</taxon>
        <taxon>Cellvibrionales</taxon>
        <taxon>Halieaceae</taxon>
        <taxon>Congregibacter</taxon>
    </lineage>
</organism>
<feature type="transmembrane region" description="Helical" evidence="4">
    <location>
        <begin position="132"/>
        <end position="152"/>
    </location>
</feature>
<dbReference type="InterPro" id="IPR050482">
    <property type="entry name" value="Sensor_HK_TwoCompSys"/>
</dbReference>
<keyword evidence="2 7" id="KW-0418">Kinase</keyword>
<feature type="transmembrane region" description="Helical" evidence="4">
    <location>
        <begin position="38"/>
        <end position="57"/>
    </location>
</feature>
<evidence type="ECO:0000256" key="1">
    <source>
        <dbReference type="ARBA" id="ARBA00022679"/>
    </source>
</evidence>
<keyword evidence="3" id="KW-0902">Two-component regulatory system</keyword>
<dbReference type="InterPro" id="IPR011712">
    <property type="entry name" value="Sig_transdc_His_kin_sub3_dim/P"/>
</dbReference>
<dbReference type="Gene3D" id="3.30.565.10">
    <property type="entry name" value="Histidine kinase-like ATPase, C-terminal domain"/>
    <property type="match status" value="1"/>
</dbReference>
<dbReference type="PANTHER" id="PTHR24421">
    <property type="entry name" value="NITRATE/NITRITE SENSOR PROTEIN NARX-RELATED"/>
    <property type="match status" value="1"/>
</dbReference>
<keyword evidence="4" id="KW-0812">Transmembrane</keyword>
<dbReference type="InterPro" id="IPR003594">
    <property type="entry name" value="HATPase_dom"/>
</dbReference>
<dbReference type="Pfam" id="PF07730">
    <property type="entry name" value="HisKA_3"/>
    <property type="match status" value="1"/>
</dbReference>
<evidence type="ECO:0000259" key="6">
    <source>
        <dbReference type="Pfam" id="PF07730"/>
    </source>
</evidence>
<name>A0ABZ0IHM5_9GAMM</name>
<feature type="transmembrane region" description="Helical" evidence="4">
    <location>
        <begin position="69"/>
        <end position="96"/>
    </location>
</feature>
<dbReference type="CDD" id="cd16917">
    <property type="entry name" value="HATPase_UhpB-NarQ-NarX-like"/>
    <property type="match status" value="1"/>
</dbReference>
<sequence length="370" mass="40564">MQKRPVTLDQSLLNLSGLLAIAVCGWVSLKYFDFWPNLALYSLFAAAFTVQSFSAPLGVKATTARSCVIVMLVLSVAVLFVNRDTVALILSVVLMASTPHHFKARESWVIMAVANLCYVLVFWLTETPLESYLYSALSLLALQAFAITSSLAKQREVLAQEELMRKNSELLAARAVMAGQNKADERLRIAGDLHDSIGHRLTALQLQLEVLAHEVPVDHKAQVETCQLLAKDLLEEVRSIVRRMAEDESNDLVDAIRELEALTPGVEVSVDSPLPELEAPLAQQLVFCIQEAIHNAIRHGHANRVEIRGDEYALRVIDNGRGLANGRAIPGFGLRNINNRLAAFGGHAELLANSDTGCQLQLHLSGNHPA</sequence>
<reference evidence="7 8" key="1">
    <citation type="submission" date="2023-10" db="EMBL/GenBank/DDBJ databases">
        <title>Two novel species belonging to the OM43/NOR5 clade.</title>
        <authorList>
            <person name="Park M."/>
        </authorList>
    </citation>
    <scope>NUCLEOTIDE SEQUENCE [LARGE SCALE GENOMIC DNA]</scope>
    <source>
        <strain evidence="7 8">IMCC45268</strain>
    </source>
</reference>
<protein>
    <submittedName>
        <fullName evidence="7">Histidine kinase</fullName>
    </submittedName>
</protein>
<feature type="transmembrane region" description="Helical" evidence="4">
    <location>
        <begin position="12"/>
        <end position="32"/>
    </location>
</feature>
<dbReference type="Pfam" id="PF02518">
    <property type="entry name" value="HATPase_c"/>
    <property type="match status" value="1"/>
</dbReference>
<proteinExistence type="predicted"/>
<keyword evidence="4" id="KW-0472">Membrane</keyword>
<feature type="transmembrane region" description="Helical" evidence="4">
    <location>
        <begin position="108"/>
        <end position="125"/>
    </location>
</feature>
<dbReference type="EMBL" id="CP136865">
    <property type="protein sequence ID" value="WOJ98198.1"/>
    <property type="molecule type" value="Genomic_DNA"/>
</dbReference>
<keyword evidence="8" id="KW-1185">Reference proteome</keyword>
<keyword evidence="1" id="KW-0808">Transferase</keyword>
<evidence type="ECO:0000313" key="8">
    <source>
        <dbReference type="Proteomes" id="UP001626549"/>
    </source>
</evidence>
<accession>A0ABZ0IHM5</accession>
<dbReference type="PANTHER" id="PTHR24421:SF59">
    <property type="entry name" value="OXYGEN SENSOR HISTIDINE KINASE NREB"/>
    <property type="match status" value="1"/>
</dbReference>
<dbReference type="RefSeq" id="WP_407329452.1">
    <property type="nucleotide sequence ID" value="NZ_CP136865.1"/>
</dbReference>
<feature type="domain" description="Signal transduction histidine kinase subgroup 3 dimerisation and phosphoacceptor" evidence="6">
    <location>
        <begin position="185"/>
        <end position="247"/>
    </location>
</feature>
<gene>
    <name evidence="7" type="ORF">R0137_06430</name>
</gene>
<evidence type="ECO:0000256" key="3">
    <source>
        <dbReference type="ARBA" id="ARBA00023012"/>
    </source>
</evidence>
<feature type="domain" description="Histidine kinase/HSP90-like ATPase" evidence="5">
    <location>
        <begin position="283"/>
        <end position="364"/>
    </location>
</feature>
<dbReference type="Gene3D" id="1.20.5.1930">
    <property type="match status" value="1"/>
</dbReference>